<dbReference type="Gene3D" id="3.40.50.2000">
    <property type="entry name" value="Glycogen Phosphorylase B"/>
    <property type="match status" value="2"/>
</dbReference>
<dbReference type="AlphaFoldDB" id="A1T5R2"/>
<dbReference type="CDD" id="cd03801">
    <property type="entry name" value="GT4_PimA-like"/>
    <property type="match status" value="1"/>
</dbReference>
<dbReference type="Pfam" id="PF13692">
    <property type="entry name" value="Glyco_trans_1_4"/>
    <property type="match status" value="1"/>
</dbReference>
<dbReference type="eggNOG" id="COG0438">
    <property type="taxonomic scope" value="Bacteria"/>
</dbReference>
<protein>
    <submittedName>
        <fullName evidence="1">Glycosyl transferase, group 1</fullName>
    </submittedName>
</protein>
<sequence length="416" mass="45764">MRRADQMTVAHLLSFLKSRGHAVDLYCINTGASASGDDLAWLREACREVHLYRFGKISSTVRAVFGILKKHPLQVGLFSHPEQRREVRSRIGAGDYDIVYTYYFRSAEITRDTGRPAGELPTLDDKRPATFLALQLSQTLNSRRISQNAPNLALRLFYEIESRLVAAYESRIWQNFTHSVVIGSRDVEEISKTCRAQGVAPINNYIFGAHGTDVSRFAPRTDIAERPHHIVFSGVMRTPTNVHAVQWFAQNVWPHVRSALPDATWTIVGREPSAEVRELDKLPGVTVAGTVPDPAIYMAEAAVCINPMQAGGGMQNKLIEYLAMGKAIVATPVANEGIGATPGEHLLVAETAGDFAAAVIALLNDPERRGALGAAGRTFVLENWTWESHWLRLEENFYAALPPLEGARVNNGGGLA</sequence>
<dbReference type="HOGENOM" id="CLU_028014_3_0_11"/>
<reference evidence="1" key="1">
    <citation type="submission" date="2006-12" db="EMBL/GenBank/DDBJ databases">
        <title>Complete sequence of Mycobacterium vanbaalenii PYR-1.</title>
        <authorList>
            <consortium name="US DOE Joint Genome Institute"/>
            <person name="Copeland A."/>
            <person name="Lucas S."/>
            <person name="Lapidus A."/>
            <person name="Barry K."/>
            <person name="Detter J.C."/>
            <person name="Glavina del Rio T."/>
            <person name="Hammon N."/>
            <person name="Israni S."/>
            <person name="Dalin E."/>
            <person name="Tice H."/>
            <person name="Pitluck S."/>
            <person name="Singan V."/>
            <person name="Schmutz J."/>
            <person name="Larimer F."/>
            <person name="Land M."/>
            <person name="Hauser L."/>
            <person name="Kyrpides N."/>
            <person name="Anderson I.J."/>
            <person name="Miller C."/>
            <person name="Richardson P."/>
        </authorList>
    </citation>
    <scope>NUCLEOTIDE SEQUENCE [LARGE SCALE GENOMIC DNA]</scope>
    <source>
        <strain evidence="1">PYR-1</strain>
    </source>
</reference>
<proteinExistence type="predicted"/>
<dbReference type="PANTHER" id="PTHR12526">
    <property type="entry name" value="GLYCOSYLTRANSFERASE"/>
    <property type="match status" value="1"/>
</dbReference>
<dbReference type="STRING" id="350058.Mvan_1684"/>
<organism evidence="1 2">
    <name type="scientific">Mycolicibacterium vanbaalenii (strain DSM 7251 / JCM 13017 / BCRC 16820 / KCTC 9966 / NRRL B-24157 / PYR-1)</name>
    <name type="common">Mycobacterium vanbaalenii</name>
    <dbReference type="NCBI Taxonomy" id="350058"/>
    <lineage>
        <taxon>Bacteria</taxon>
        <taxon>Bacillati</taxon>
        <taxon>Actinomycetota</taxon>
        <taxon>Actinomycetes</taxon>
        <taxon>Mycobacteriales</taxon>
        <taxon>Mycobacteriaceae</taxon>
        <taxon>Mycolicibacterium</taxon>
    </lineage>
</organism>
<accession>A1T5R2</accession>
<dbReference type="PANTHER" id="PTHR12526:SF600">
    <property type="entry name" value="GLYCOSYL TRANSFERASE GROUP 1"/>
    <property type="match status" value="1"/>
</dbReference>
<dbReference type="EMBL" id="CP000511">
    <property type="protein sequence ID" value="ABM12512.1"/>
    <property type="molecule type" value="Genomic_DNA"/>
</dbReference>
<gene>
    <name evidence="1" type="ordered locus">Mvan_1684</name>
</gene>
<evidence type="ECO:0000313" key="2">
    <source>
        <dbReference type="Proteomes" id="UP000009159"/>
    </source>
</evidence>
<dbReference type="KEGG" id="mva:Mvan_1684"/>
<keyword evidence="2" id="KW-1185">Reference proteome</keyword>
<name>A1T5R2_MYCVP</name>
<dbReference type="CAZy" id="GT4">
    <property type="family name" value="Glycosyltransferase Family 4"/>
</dbReference>
<keyword evidence="1" id="KW-0808">Transferase</keyword>
<dbReference type="SUPFAM" id="SSF53756">
    <property type="entry name" value="UDP-Glycosyltransferase/glycogen phosphorylase"/>
    <property type="match status" value="1"/>
</dbReference>
<dbReference type="Proteomes" id="UP000009159">
    <property type="component" value="Chromosome"/>
</dbReference>
<dbReference type="GO" id="GO:0016757">
    <property type="term" value="F:glycosyltransferase activity"/>
    <property type="evidence" value="ECO:0007669"/>
    <property type="project" value="TreeGrafter"/>
</dbReference>
<evidence type="ECO:0000313" key="1">
    <source>
        <dbReference type="EMBL" id="ABM12512.1"/>
    </source>
</evidence>